<keyword evidence="8" id="KW-1185">Reference proteome</keyword>
<comment type="cofactor">
    <cofactor evidence="1">
        <name>heme b</name>
        <dbReference type="ChEBI" id="CHEBI:60344"/>
    </cofactor>
</comment>
<gene>
    <name evidence="7" type="ORF">HG543_32435</name>
</gene>
<reference evidence="7 8" key="1">
    <citation type="submission" date="2020-04" db="EMBL/GenBank/DDBJ databases">
        <title>Draft genome of Pyxidicoccus fallax type strain.</title>
        <authorList>
            <person name="Whitworth D.E."/>
        </authorList>
    </citation>
    <scope>NUCLEOTIDE SEQUENCE [LARGE SCALE GENOMIC DNA]</scope>
    <source>
        <strain evidence="7 8">DSM 14698</strain>
    </source>
</reference>
<dbReference type="AlphaFoldDB" id="A0A848LPF0"/>
<evidence type="ECO:0000256" key="2">
    <source>
        <dbReference type="ARBA" id="ARBA00022559"/>
    </source>
</evidence>
<dbReference type="GO" id="GO:0020037">
    <property type="term" value="F:heme binding"/>
    <property type="evidence" value="ECO:0007669"/>
    <property type="project" value="InterPro"/>
</dbReference>
<organism evidence="7 8">
    <name type="scientific">Pyxidicoccus fallax</name>
    <dbReference type="NCBI Taxonomy" id="394095"/>
    <lineage>
        <taxon>Bacteria</taxon>
        <taxon>Pseudomonadati</taxon>
        <taxon>Myxococcota</taxon>
        <taxon>Myxococcia</taxon>
        <taxon>Myxococcales</taxon>
        <taxon>Cystobacterineae</taxon>
        <taxon>Myxococcaceae</taxon>
        <taxon>Pyxidicoccus</taxon>
    </lineage>
</organism>
<evidence type="ECO:0000256" key="5">
    <source>
        <dbReference type="ARBA" id="ARBA00023002"/>
    </source>
</evidence>
<dbReference type="PANTHER" id="PTHR30521">
    <property type="entry name" value="DEFERROCHELATASE/PEROXIDASE"/>
    <property type="match status" value="1"/>
</dbReference>
<keyword evidence="3" id="KW-0349">Heme</keyword>
<name>A0A848LPF0_9BACT</name>
<dbReference type="GO" id="GO:0046872">
    <property type="term" value="F:metal ion binding"/>
    <property type="evidence" value="ECO:0007669"/>
    <property type="project" value="UniProtKB-KW"/>
</dbReference>
<protein>
    <submittedName>
        <fullName evidence="7">Peroxidase</fullName>
    </submittedName>
</protein>
<evidence type="ECO:0000313" key="7">
    <source>
        <dbReference type="EMBL" id="NMO19549.1"/>
    </source>
</evidence>
<dbReference type="PANTHER" id="PTHR30521:SF4">
    <property type="entry name" value="DEFERROCHELATASE"/>
    <property type="match status" value="1"/>
</dbReference>
<dbReference type="GO" id="GO:0005829">
    <property type="term" value="C:cytosol"/>
    <property type="evidence" value="ECO:0007669"/>
    <property type="project" value="TreeGrafter"/>
</dbReference>
<comment type="caution">
    <text evidence="7">The sequence shown here is derived from an EMBL/GenBank/DDBJ whole genome shotgun (WGS) entry which is preliminary data.</text>
</comment>
<proteinExistence type="predicted"/>
<dbReference type="EMBL" id="JABBJJ010000191">
    <property type="protein sequence ID" value="NMO19549.1"/>
    <property type="molecule type" value="Genomic_DNA"/>
</dbReference>
<dbReference type="SUPFAM" id="SSF54909">
    <property type="entry name" value="Dimeric alpha+beta barrel"/>
    <property type="match status" value="1"/>
</dbReference>
<keyword evidence="4" id="KW-0479">Metal-binding</keyword>
<evidence type="ECO:0000313" key="8">
    <source>
        <dbReference type="Proteomes" id="UP000518300"/>
    </source>
</evidence>
<dbReference type="InterPro" id="IPR006314">
    <property type="entry name" value="Dyp_peroxidase"/>
</dbReference>
<dbReference type="InterPro" id="IPR011008">
    <property type="entry name" value="Dimeric_a/b-barrel"/>
</dbReference>
<accession>A0A848LPF0</accession>
<evidence type="ECO:0000256" key="1">
    <source>
        <dbReference type="ARBA" id="ARBA00001970"/>
    </source>
</evidence>
<evidence type="ECO:0000256" key="4">
    <source>
        <dbReference type="ARBA" id="ARBA00022723"/>
    </source>
</evidence>
<sequence length="400" mass="45070">MARRAREHLRDVDANAPEHWRIGGTRFEDDLHVLLMLYAADEAGMDRLLHDHSMLAEQQGLRVVHVQQGRRRHQPGDPPGYFRDHFGFLDGLSQPRIEGHKDPAGVPRDYDRPVKNGEFILGHLNEYAEYPLSPCVPERLDLADELPACPGRADWKDLGHNGSYLVVRKLEQDVDAFERFLDEHASLAPEGAPEDRREWLAAKLVGRWRNGAPLVAAKRGPLHRLLPSLSRREKAKPPLVSPVSTKDVDNSFLYGRDDPHGYGCPVTAHARRCNPRDAQPPSRELSTEVTRRHRLLRRGFNYADDSGRGLLFIALNTSFGRQFEFIQRSWVHFDQLGGVEGAEDPLAGDGGGRLVIPQQPVRQCVADLQRFVTTRGGGYFFMPSLKAIRVLAALERPAPE</sequence>
<evidence type="ECO:0000256" key="6">
    <source>
        <dbReference type="ARBA" id="ARBA00023004"/>
    </source>
</evidence>
<keyword evidence="2 7" id="KW-0575">Peroxidase</keyword>
<dbReference type="PROSITE" id="PS51404">
    <property type="entry name" value="DYP_PEROXIDASE"/>
    <property type="match status" value="1"/>
</dbReference>
<evidence type="ECO:0000256" key="3">
    <source>
        <dbReference type="ARBA" id="ARBA00022617"/>
    </source>
</evidence>
<dbReference type="Proteomes" id="UP000518300">
    <property type="component" value="Unassembled WGS sequence"/>
</dbReference>
<dbReference type="GO" id="GO:0004601">
    <property type="term" value="F:peroxidase activity"/>
    <property type="evidence" value="ECO:0007669"/>
    <property type="project" value="UniProtKB-KW"/>
</dbReference>
<keyword evidence="6" id="KW-0408">Iron</keyword>
<keyword evidence="5" id="KW-0560">Oxidoreductase</keyword>